<accession>A0A1E4SAA8</accession>
<feature type="region of interest" description="Disordered" evidence="2">
    <location>
        <begin position="170"/>
        <end position="212"/>
    </location>
</feature>
<dbReference type="Gene3D" id="1.10.555.10">
    <property type="entry name" value="Rho GTPase activation protein"/>
    <property type="match status" value="1"/>
</dbReference>
<dbReference type="STRING" id="983966.A0A1E4SAA8"/>
<feature type="region of interest" description="Disordered" evidence="2">
    <location>
        <begin position="747"/>
        <end position="833"/>
    </location>
</feature>
<dbReference type="SUPFAM" id="SSF48350">
    <property type="entry name" value="GTPase activation domain, GAP"/>
    <property type="match status" value="1"/>
</dbReference>
<feature type="domain" description="DEP" evidence="3">
    <location>
        <begin position="261"/>
        <end position="320"/>
    </location>
</feature>
<keyword evidence="6" id="KW-1185">Reference proteome</keyword>
<keyword evidence="1" id="KW-0175">Coiled coil</keyword>
<evidence type="ECO:0000259" key="4">
    <source>
        <dbReference type="PROSITE" id="PS50238"/>
    </source>
</evidence>
<protein>
    <recommendedName>
        <fullName evidence="7">Rho-GAP domain-containing protein</fullName>
    </recommendedName>
</protein>
<evidence type="ECO:0000256" key="1">
    <source>
        <dbReference type="SAM" id="Coils"/>
    </source>
</evidence>
<dbReference type="PROSITE" id="PS50238">
    <property type="entry name" value="RHOGAP"/>
    <property type="match status" value="1"/>
</dbReference>
<feature type="compositionally biased region" description="Low complexity" evidence="2">
    <location>
        <begin position="773"/>
        <end position="791"/>
    </location>
</feature>
<dbReference type="PROSITE" id="PS50186">
    <property type="entry name" value="DEP"/>
    <property type="match status" value="1"/>
</dbReference>
<feature type="compositionally biased region" description="Basic and acidic residues" evidence="2">
    <location>
        <begin position="817"/>
        <end position="833"/>
    </location>
</feature>
<reference evidence="5 6" key="1">
    <citation type="journal article" date="2016" name="Proc. Natl. Acad. Sci. U.S.A.">
        <title>Comparative genomics of biotechnologically important yeasts.</title>
        <authorList>
            <person name="Riley R."/>
            <person name="Haridas S."/>
            <person name="Wolfe K.H."/>
            <person name="Lopes M.R."/>
            <person name="Hittinger C.T."/>
            <person name="Goeker M."/>
            <person name="Salamov A.A."/>
            <person name="Wisecaver J.H."/>
            <person name="Long T.M."/>
            <person name="Calvey C.H."/>
            <person name="Aerts A.L."/>
            <person name="Barry K.W."/>
            <person name="Choi C."/>
            <person name="Clum A."/>
            <person name="Coughlan A.Y."/>
            <person name="Deshpande S."/>
            <person name="Douglass A.P."/>
            <person name="Hanson S.J."/>
            <person name="Klenk H.-P."/>
            <person name="LaButti K.M."/>
            <person name="Lapidus A."/>
            <person name="Lindquist E.A."/>
            <person name="Lipzen A.M."/>
            <person name="Meier-Kolthoff J.P."/>
            <person name="Ohm R.A."/>
            <person name="Otillar R.P."/>
            <person name="Pangilinan J.L."/>
            <person name="Peng Y."/>
            <person name="Rokas A."/>
            <person name="Rosa C.A."/>
            <person name="Scheuner C."/>
            <person name="Sibirny A.A."/>
            <person name="Slot J.C."/>
            <person name="Stielow J.B."/>
            <person name="Sun H."/>
            <person name="Kurtzman C.P."/>
            <person name="Blackwell M."/>
            <person name="Grigoriev I.V."/>
            <person name="Jeffries T.W."/>
        </authorList>
    </citation>
    <scope>NUCLEOTIDE SEQUENCE [LARGE SCALE GENOMIC DNA]</scope>
    <source>
        <strain evidence="6">ATCC 18201 / CBS 1600 / BCRC 20928 / JCM 3617 / NBRC 0987 / NRRL Y-1542</strain>
    </source>
</reference>
<feature type="compositionally biased region" description="Polar residues" evidence="2">
    <location>
        <begin position="170"/>
        <end position="196"/>
    </location>
</feature>
<evidence type="ECO:0000313" key="6">
    <source>
        <dbReference type="Proteomes" id="UP000094389"/>
    </source>
</evidence>
<dbReference type="GO" id="GO:0030695">
    <property type="term" value="F:GTPase regulator activity"/>
    <property type="evidence" value="ECO:0007669"/>
    <property type="project" value="UniProtKB-ARBA"/>
</dbReference>
<dbReference type="EMBL" id="KV453925">
    <property type="protein sequence ID" value="ODV76434.1"/>
    <property type="molecule type" value="Genomic_DNA"/>
</dbReference>
<dbReference type="OMA" id="SEGMWFE"/>
<organism evidence="5 6">
    <name type="scientific">Cyberlindnera jadinii (strain ATCC 18201 / CBS 1600 / BCRC 20928 / JCM 3617 / NBRC 0987 / NRRL Y-1542)</name>
    <name type="common">Torula yeast</name>
    <name type="synonym">Candida utilis</name>
    <dbReference type="NCBI Taxonomy" id="983966"/>
    <lineage>
        <taxon>Eukaryota</taxon>
        <taxon>Fungi</taxon>
        <taxon>Dikarya</taxon>
        <taxon>Ascomycota</taxon>
        <taxon>Saccharomycotina</taxon>
        <taxon>Saccharomycetes</taxon>
        <taxon>Phaffomycetales</taxon>
        <taxon>Phaffomycetaceae</taxon>
        <taxon>Cyberlindnera</taxon>
    </lineage>
</organism>
<feature type="coiled-coil region" evidence="1">
    <location>
        <begin position="381"/>
        <end position="408"/>
    </location>
</feature>
<evidence type="ECO:0000256" key="2">
    <source>
        <dbReference type="SAM" id="MobiDB-lite"/>
    </source>
</evidence>
<dbReference type="SMART" id="SM00324">
    <property type="entry name" value="RhoGAP"/>
    <property type="match status" value="1"/>
</dbReference>
<dbReference type="GO" id="GO:0035556">
    <property type="term" value="P:intracellular signal transduction"/>
    <property type="evidence" value="ECO:0007669"/>
    <property type="project" value="InterPro"/>
</dbReference>
<gene>
    <name evidence="5" type="ORF">CYBJADRAFT_170878</name>
</gene>
<evidence type="ECO:0000259" key="3">
    <source>
        <dbReference type="PROSITE" id="PS50186"/>
    </source>
</evidence>
<evidence type="ECO:0000313" key="5">
    <source>
        <dbReference type="EMBL" id="ODV76434.1"/>
    </source>
</evidence>
<evidence type="ECO:0008006" key="7">
    <source>
        <dbReference type="Google" id="ProtNLM"/>
    </source>
</evidence>
<feature type="compositionally biased region" description="Polar residues" evidence="2">
    <location>
        <begin position="749"/>
        <end position="758"/>
    </location>
</feature>
<feature type="compositionally biased region" description="Polar residues" evidence="2">
    <location>
        <begin position="792"/>
        <end position="815"/>
    </location>
</feature>
<dbReference type="InterPro" id="IPR000198">
    <property type="entry name" value="RhoGAP_dom"/>
</dbReference>
<proteinExistence type="predicted"/>
<dbReference type="InterPro" id="IPR008936">
    <property type="entry name" value="Rho_GTPase_activation_prot"/>
</dbReference>
<dbReference type="Proteomes" id="UP000094389">
    <property type="component" value="Unassembled WGS sequence"/>
</dbReference>
<dbReference type="GeneID" id="30990560"/>
<dbReference type="AlphaFoldDB" id="A0A1E4SAA8"/>
<dbReference type="Pfam" id="PF00620">
    <property type="entry name" value="RhoGAP"/>
    <property type="match status" value="1"/>
</dbReference>
<dbReference type="InterPro" id="IPR000591">
    <property type="entry name" value="DEP_dom"/>
</dbReference>
<name>A0A1E4SAA8_CYBJN</name>
<sequence>MTIQFKDTFWTSDYITGIKALFDTLECRSLDIQHSLDTYQTYTTMVTVSSGWNKKRKHFKGTRDTVLSLDSKTCETFLDGKDVVTFNHFNESLENNYEHIANSLELLAVDLKDNVVIRLHEFLDDYKDFIKSSRNSLQFQYNQYIRLIQSCTTIEKKLISRVTTLENAQSNSGLAETSQTDINQSQLPSSTASETSVIPKPQTEVKSEDRDEDDTFKFPLTIGSTVLQTLDNLSDLLYTMIDEIKVKRRLIPLPGVNNEYFASEELVKWVRNSLPDENTLLKLEKFGQDLLDLNLITPWNKISVGRRIFASDSGYYEFTDLTRFIAKFNNHDEENEEDVVTNNAEDSAETSEIAPSAASSSIWSSIKNPFTGTPADPEFLKKEVAELNEKYINELKCLNLEKATLEQLITSTCVKAQTYETNRDHLLILLNEQLVDKLISHHQAALQSLQELKGTKLSEDTVQYDLLQSMTNSKGGWFWPTNELRYINHMEQSHNCHLELIGVDLVNLALDYNEKNSKWRSLPVLIKSTIEYLDAAEGVDKSWTAPLDLTSSNRLKNVLLSEVVKFSQIEGLEDQASAVKALTKELCSGETSNSIVNFFKLWLLELPDSVVPFTCYDSLLRHYSRAKEDKEQAATILGTIPRQNLATLLAIMNHIVTYVTFEDLQNFKDFPFHHLILRHSPRTNTANVDDFPVLSHLVEDLYDARFREILYLKLEELERNYDERIQIHEQKSIASVKADRAKAPVITTVPANHLSSPRQDLDADGLRPFRTKSPNQSPLNSPNRNRSRSNSHLSGQKRISINSNLLRPSDNLSKRNSMHEASVHDNELPGELK</sequence>
<feature type="domain" description="Rho-GAP" evidence="4">
    <location>
        <begin position="508"/>
        <end position="718"/>
    </location>
</feature>
<dbReference type="RefSeq" id="XP_020073473.1">
    <property type="nucleotide sequence ID" value="XM_020216164.1"/>
</dbReference>
<dbReference type="OrthoDB" id="2155291at2759"/>